<gene>
    <name evidence="2" type="ORF">JX265_006856</name>
</gene>
<evidence type="ECO:0000256" key="1">
    <source>
        <dbReference type="SAM" id="MobiDB-lite"/>
    </source>
</evidence>
<sequence>MPTPQSPGNPTGGHEMDFIPSPLTPTAISLPVPDDPSITTHSQDRAESPSRSAKPTAHNEEPNATKVHTWSHNVRPLRLSRTHHHSKPNSDGSLGSRSTDHKTFAYEPVPNPTRYQKLERHLEDGWTTEIAAVCLSVACIVAIAIVLREFDGQPVPQLPEVVSLNTIISVLSTVSKSLLMYAISACIGQAKWSWFSGQNRQLRDLELLDEASRGPLGSLQMLFARTVSSVASLGAVITLLSLATDPFVQQVVQHSSQPVTTESDIVSTGKMSFPAPFLHGDNNATAPITDNIEAINSAIWSRQAVYDPKASCPTGNCSWPAFESLDWCMETTITDVNQVRVNCDIAFKRDNFRSIFQQFSSFGTYTTNTVPCEIYSADSATPLSYPITFSLEGGRGPLVSNPAGREPTFVTTFSTEFMAPMSIFNGTTSNVSHLDIPNPVLALGYASFDLGPANDTVTLKKLEQAVVSLCKTRFDLKVEQGIISGSASTPNYGNFYSDARARQSLGQSAWCWAPDGESATFNDPVQTLDGNIHYLLDKSTLSFCTNASLSLGNDIANRLSGAYTGSRANDEVRSSNYTTAQWKSNEDVMERVRDHSLSIIMGSIVSSLNRLYKSKPTEAVTGSFTSYQTVVEVRWEWLALPVAIEIMGLVFLLLVVRGNSGVPVWKGSILAALYHGLEDAHGEGRPETASEMADFAKRTSIRLTQSERTNGLVLGL</sequence>
<reference evidence="2" key="1">
    <citation type="submission" date="2021-03" db="EMBL/GenBank/DDBJ databases">
        <title>Revisited historic fungal species revealed as producer of novel bioactive compounds through whole genome sequencing and comparative genomics.</title>
        <authorList>
            <person name="Vignolle G.A."/>
            <person name="Hochenegger N."/>
            <person name="Mach R.L."/>
            <person name="Mach-Aigner A.R."/>
            <person name="Javad Rahimi M."/>
            <person name="Salim K.A."/>
            <person name="Chan C.M."/>
            <person name="Lim L.B.L."/>
            <person name="Cai F."/>
            <person name="Druzhinina I.S."/>
            <person name="U'Ren J.M."/>
            <person name="Derntl C."/>
        </authorList>
    </citation>
    <scope>NUCLEOTIDE SEQUENCE</scope>
    <source>
        <strain evidence="2">TUCIM 5799</strain>
    </source>
</reference>
<evidence type="ECO:0000313" key="3">
    <source>
        <dbReference type="Proteomes" id="UP000829685"/>
    </source>
</evidence>
<feature type="compositionally biased region" description="Basic residues" evidence="1">
    <location>
        <begin position="78"/>
        <end position="87"/>
    </location>
</feature>
<dbReference type="InterPro" id="IPR021514">
    <property type="entry name" value="DUF3176"/>
</dbReference>
<name>A0A9P9WL00_9PEZI</name>
<organism evidence="2 3">
    <name type="scientific">Neoarthrinium moseri</name>
    <dbReference type="NCBI Taxonomy" id="1658444"/>
    <lineage>
        <taxon>Eukaryota</taxon>
        <taxon>Fungi</taxon>
        <taxon>Dikarya</taxon>
        <taxon>Ascomycota</taxon>
        <taxon>Pezizomycotina</taxon>
        <taxon>Sordariomycetes</taxon>
        <taxon>Xylariomycetidae</taxon>
        <taxon>Amphisphaeriales</taxon>
        <taxon>Apiosporaceae</taxon>
        <taxon>Neoarthrinium</taxon>
    </lineage>
</organism>
<dbReference type="PANTHER" id="PTHR35394">
    <property type="entry name" value="DUF3176 DOMAIN-CONTAINING PROTEIN"/>
    <property type="match status" value="1"/>
</dbReference>
<evidence type="ECO:0000313" key="2">
    <source>
        <dbReference type="EMBL" id="KAI1868877.1"/>
    </source>
</evidence>
<keyword evidence="3" id="KW-1185">Reference proteome</keyword>
<protein>
    <submittedName>
        <fullName evidence="2">Uncharacterized protein</fullName>
    </submittedName>
</protein>
<feature type="region of interest" description="Disordered" evidence="1">
    <location>
        <begin position="1"/>
        <end position="109"/>
    </location>
</feature>
<dbReference type="EMBL" id="JAFIMR010000016">
    <property type="protein sequence ID" value="KAI1868877.1"/>
    <property type="molecule type" value="Genomic_DNA"/>
</dbReference>
<comment type="caution">
    <text evidence="2">The sequence shown here is derived from an EMBL/GenBank/DDBJ whole genome shotgun (WGS) entry which is preliminary data.</text>
</comment>
<dbReference type="Proteomes" id="UP000829685">
    <property type="component" value="Unassembled WGS sequence"/>
</dbReference>
<dbReference type="Pfam" id="PF11374">
    <property type="entry name" value="DUF3176"/>
    <property type="match status" value="1"/>
</dbReference>
<accession>A0A9P9WL00</accession>
<proteinExistence type="predicted"/>
<dbReference type="AlphaFoldDB" id="A0A9P9WL00"/>
<dbReference type="PANTHER" id="PTHR35394:SF5">
    <property type="entry name" value="DUF3176 DOMAIN-CONTAINING PROTEIN"/>
    <property type="match status" value="1"/>
</dbReference>